<evidence type="ECO:0000313" key="2">
    <source>
        <dbReference type="Proteomes" id="UP001596312"/>
    </source>
</evidence>
<reference evidence="1 2" key="1">
    <citation type="journal article" date="2019" name="Int. J. Syst. Evol. Microbiol.">
        <title>The Global Catalogue of Microorganisms (GCM) 10K type strain sequencing project: providing services to taxonomists for standard genome sequencing and annotation.</title>
        <authorList>
            <consortium name="The Broad Institute Genomics Platform"/>
            <consortium name="The Broad Institute Genome Sequencing Center for Infectious Disease"/>
            <person name="Wu L."/>
            <person name="Ma J."/>
        </authorList>
    </citation>
    <scope>NUCLEOTIDE SEQUENCE [LARGE SCALE GENOMIC DNA]</scope>
    <source>
        <strain evidence="1 2">CGMCC 1.3240</strain>
    </source>
</reference>
<protein>
    <submittedName>
        <fullName evidence="1">Uncharacterized protein</fullName>
    </submittedName>
</protein>
<gene>
    <name evidence="1" type="ORF">ACFQGH_10675</name>
</gene>
<keyword evidence="2" id="KW-1185">Reference proteome</keyword>
<proteinExistence type="predicted"/>
<sequence length="59" mass="6082">MRRTIMTALAVVFAVGMLASLAGTAAAQGSTDLLLQADEFGPLLELIASLFDISISIEG</sequence>
<accession>A0ABD5V2A8</accession>
<evidence type="ECO:0000313" key="1">
    <source>
        <dbReference type="EMBL" id="MFC6905657.1"/>
    </source>
</evidence>
<dbReference type="RefSeq" id="WP_340604180.1">
    <property type="nucleotide sequence ID" value="NZ_JBBMXV010000003.1"/>
</dbReference>
<name>A0ABD5V2A8_9EURY</name>
<comment type="caution">
    <text evidence="1">The sequence shown here is derived from an EMBL/GenBank/DDBJ whole genome shotgun (WGS) entry which is preliminary data.</text>
</comment>
<organism evidence="1 2">
    <name type="scientific">Halalkalicoccus tibetensis</name>
    <dbReference type="NCBI Taxonomy" id="175632"/>
    <lineage>
        <taxon>Archaea</taxon>
        <taxon>Methanobacteriati</taxon>
        <taxon>Methanobacteriota</taxon>
        <taxon>Stenosarchaea group</taxon>
        <taxon>Halobacteria</taxon>
        <taxon>Halobacteriales</taxon>
        <taxon>Halococcaceae</taxon>
        <taxon>Halalkalicoccus</taxon>
    </lineage>
</organism>
<dbReference type="EMBL" id="JBHSXQ010000003">
    <property type="protein sequence ID" value="MFC6905657.1"/>
    <property type="molecule type" value="Genomic_DNA"/>
</dbReference>
<dbReference type="AlphaFoldDB" id="A0ABD5V2A8"/>
<dbReference type="Proteomes" id="UP001596312">
    <property type="component" value="Unassembled WGS sequence"/>
</dbReference>